<protein>
    <submittedName>
        <fullName evidence="3">Uncharacterized protein</fullName>
    </submittedName>
</protein>
<proteinExistence type="predicted"/>
<accession>A0A7R9ZEJ2</accession>
<reference evidence="3" key="1">
    <citation type="submission" date="2021-01" db="EMBL/GenBank/DDBJ databases">
        <authorList>
            <person name="Corre E."/>
            <person name="Pelletier E."/>
            <person name="Niang G."/>
            <person name="Scheremetjew M."/>
            <person name="Finn R."/>
            <person name="Kale V."/>
            <person name="Holt S."/>
            <person name="Cochrane G."/>
            <person name="Meng A."/>
            <person name="Brown T."/>
            <person name="Cohen L."/>
        </authorList>
    </citation>
    <scope>NUCLEOTIDE SEQUENCE</scope>
    <source>
        <strain evidence="3">CCMP147</strain>
    </source>
</reference>
<name>A0A7R9ZEJ2_9STRA</name>
<keyword evidence="1" id="KW-0472">Membrane</keyword>
<feature type="signal peptide" evidence="2">
    <location>
        <begin position="1"/>
        <end position="23"/>
    </location>
</feature>
<evidence type="ECO:0000256" key="1">
    <source>
        <dbReference type="SAM" id="Phobius"/>
    </source>
</evidence>
<dbReference type="EMBL" id="HBED01035315">
    <property type="protein sequence ID" value="CAD8319109.1"/>
    <property type="molecule type" value="Transcribed_RNA"/>
</dbReference>
<keyword evidence="2" id="KW-0732">Signal</keyword>
<evidence type="ECO:0000256" key="2">
    <source>
        <dbReference type="SAM" id="SignalP"/>
    </source>
</evidence>
<gene>
    <name evidence="3" type="ORF">TDUB1175_LOCUS17692</name>
</gene>
<feature type="chain" id="PRO_5031213268" evidence="2">
    <location>
        <begin position="24"/>
        <end position="222"/>
    </location>
</feature>
<dbReference type="AlphaFoldDB" id="A0A7R9ZEJ2"/>
<sequence length="222" mass="25188">MKCLTGLFGVSALELCLLRPTLPFRLQPATRRFSPHSLRPRPITSTTSRRHTSILHASQVPLDNNNPPSAETAAAMADEDERAFLLLSNRKSLRQAEEEHRLRYEQRRRLAQQQQLRDENLSLTDSLIEKTHLSFKNVETMSENLFANRPLVALAIFVILGLTVAYLSGLVFLDGYISSLNPAQNGGVPYWNENVPTDEDSILLINSLHEIKDKLPSLRFWD</sequence>
<keyword evidence="1" id="KW-0812">Transmembrane</keyword>
<evidence type="ECO:0000313" key="3">
    <source>
        <dbReference type="EMBL" id="CAD8319109.1"/>
    </source>
</evidence>
<organism evidence="3">
    <name type="scientific">Pseudictyota dubia</name>
    <dbReference type="NCBI Taxonomy" id="2749911"/>
    <lineage>
        <taxon>Eukaryota</taxon>
        <taxon>Sar</taxon>
        <taxon>Stramenopiles</taxon>
        <taxon>Ochrophyta</taxon>
        <taxon>Bacillariophyta</taxon>
        <taxon>Mediophyceae</taxon>
        <taxon>Biddulphiophycidae</taxon>
        <taxon>Eupodiscales</taxon>
        <taxon>Odontellaceae</taxon>
        <taxon>Pseudictyota</taxon>
    </lineage>
</organism>
<feature type="transmembrane region" description="Helical" evidence="1">
    <location>
        <begin position="151"/>
        <end position="173"/>
    </location>
</feature>
<keyword evidence="1" id="KW-1133">Transmembrane helix</keyword>